<evidence type="ECO:0000256" key="1">
    <source>
        <dbReference type="ARBA" id="ARBA00022450"/>
    </source>
</evidence>
<accession>A0A508A7C7</accession>
<dbReference type="Gene3D" id="3.30.300.30">
    <property type="match status" value="1"/>
</dbReference>
<dbReference type="GO" id="GO:0031177">
    <property type="term" value="F:phosphopantetheine binding"/>
    <property type="evidence" value="ECO:0007669"/>
    <property type="project" value="InterPro"/>
</dbReference>
<dbReference type="FunFam" id="1.10.1200.10:FF:000016">
    <property type="entry name" value="Non-ribosomal peptide synthase"/>
    <property type="match status" value="1"/>
</dbReference>
<dbReference type="InterPro" id="IPR020806">
    <property type="entry name" value="PKS_PP-bd"/>
</dbReference>
<dbReference type="SMART" id="SM00824">
    <property type="entry name" value="PKS_TE"/>
    <property type="match status" value="1"/>
</dbReference>
<keyword evidence="2" id="KW-0597">Phosphoprotein</keyword>
<proteinExistence type="predicted"/>
<dbReference type="SUPFAM" id="SSF53474">
    <property type="entry name" value="alpha/beta-Hydrolases"/>
    <property type="match status" value="1"/>
</dbReference>
<dbReference type="EMBL" id="VICD02000243">
    <property type="protein sequence ID" value="KAB8173338.1"/>
    <property type="molecule type" value="Genomic_DNA"/>
</dbReference>
<feature type="compositionally biased region" description="Low complexity" evidence="3">
    <location>
        <begin position="495"/>
        <end position="504"/>
    </location>
</feature>
<organism evidence="4 5">
    <name type="scientific">Marilutibacter maris</name>
    <dbReference type="NCBI Taxonomy" id="1605891"/>
    <lineage>
        <taxon>Bacteria</taxon>
        <taxon>Pseudomonadati</taxon>
        <taxon>Pseudomonadota</taxon>
        <taxon>Gammaproteobacteria</taxon>
        <taxon>Lysobacterales</taxon>
        <taxon>Lysobacteraceae</taxon>
        <taxon>Marilutibacter</taxon>
    </lineage>
</organism>
<dbReference type="InterPro" id="IPR036736">
    <property type="entry name" value="ACP-like_sf"/>
</dbReference>
<keyword evidence="1" id="KW-0596">Phosphopantetheine</keyword>
<dbReference type="PROSITE" id="PS00012">
    <property type="entry name" value="PHOSPHOPANTETHEINE"/>
    <property type="match status" value="1"/>
</dbReference>
<feature type="region of interest" description="Disordered" evidence="3">
    <location>
        <begin position="495"/>
        <end position="517"/>
    </location>
</feature>
<dbReference type="FunFam" id="3.30.300.30:FF:000010">
    <property type="entry name" value="Enterobactin synthetase component F"/>
    <property type="match status" value="1"/>
</dbReference>
<reference evidence="4 5" key="1">
    <citation type="submission" date="2019-10" db="EMBL/GenBank/DDBJ databases">
        <title>Lysobacter alkalisoli sp. nov., isolated from saline-alkaline soil.</title>
        <authorList>
            <person name="Sun J.-Q."/>
        </authorList>
    </citation>
    <scope>NUCLEOTIDE SEQUENCE [LARGE SCALE GENOMIC DNA]</scope>
    <source>
        <strain evidence="4 5">KCTC 42381</strain>
    </source>
</reference>
<evidence type="ECO:0000256" key="3">
    <source>
        <dbReference type="SAM" id="MobiDB-lite"/>
    </source>
</evidence>
<dbReference type="GO" id="GO:0005829">
    <property type="term" value="C:cytosol"/>
    <property type="evidence" value="ECO:0007669"/>
    <property type="project" value="TreeGrafter"/>
</dbReference>
<dbReference type="InterPro" id="IPR009081">
    <property type="entry name" value="PP-bd_ACP"/>
</dbReference>
<dbReference type="Pfam" id="PF00550">
    <property type="entry name" value="PP-binding"/>
    <property type="match status" value="1"/>
</dbReference>
<feature type="compositionally biased region" description="Basic and acidic residues" evidence="3">
    <location>
        <begin position="506"/>
        <end position="517"/>
    </location>
</feature>
<evidence type="ECO:0000313" key="4">
    <source>
        <dbReference type="EMBL" id="KAB8173338.1"/>
    </source>
</evidence>
<dbReference type="Gene3D" id="3.40.50.1820">
    <property type="entry name" value="alpha/beta hydrolase"/>
    <property type="match status" value="1"/>
</dbReference>
<dbReference type="InterPro" id="IPR006162">
    <property type="entry name" value="Ppantetheine_attach_site"/>
</dbReference>
<dbReference type="GO" id="GO:0043041">
    <property type="term" value="P:amino acid activation for nonribosomal peptide biosynthetic process"/>
    <property type="evidence" value="ECO:0007669"/>
    <property type="project" value="TreeGrafter"/>
</dbReference>
<gene>
    <name evidence="4" type="ORF">FKV24_014380</name>
</gene>
<dbReference type="SUPFAM" id="SSF47336">
    <property type="entry name" value="ACP-like"/>
    <property type="match status" value="1"/>
</dbReference>
<protein>
    <submittedName>
        <fullName evidence="4">AMP-binding protein</fullName>
    </submittedName>
</protein>
<dbReference type="InterPro" id="IPR020802">
    <property type="entry name" value="TesA-like"/>
</dbReference>
<dbReference type="InterPro" id="IPR029058">
    <property type="entry name" value="AB_hydrolase_fold"/>
</dbReference>
<dbReference type="Gene3D" id="2.30.38.10">
    <property type="entry name" value="Luciferase, Domain 3"/>
    <property type="match status" value="1"/>
</dbReference>
<dbReference type="InterPro" id="IPR045851">
    <property type="entry name" value="AMP-bd_C_sf"/>
</dbReference>
<dbReference type="PANTHER" id="PTHR45527">
    <property type="entry name" value="NONRIBOSOMAL PEPTIDE SYNTHETASE"/>
    <property type="match status" value="1"/>
</dbReference>
<dbReference type="Gene3D" id="1.10.1200.10">
    <property type="entry name" value="ACP-like"/>
    <property type="match status" value="1"/>
</dbReference>
<dbReference type="InterPro" id="IPR025110">
    <property type="entry name" value="AMP-bd_C"/>
</dbReference>
<feature type="non-terminal residue" evidence="4">
    <location>
        <position position="1"/>
    </location>
</feature>
<dbReference type="SMART" id="SM00823">
    <property type="entry name" value="PKS_PP"/>
    <property type="match status" value="1"/>
</dbReference>
<dbReference type="AlphaFoldDB" id="A0A508A7C7"/>
<dbReference type="Proteomes" id="UP000320431">
    <property type="component" value="Unassembled WGS sequence"/>
</dbReference>
<dbReference type="SUPFAM" id="SSF56801">
    <property type="entry name" value="Acetyl-CoA synthetase-like"/>
    <property type="match status" value="1"/>
</dbReference>
<dbReference type="GO" id="GO:0072330">
    <property type="term" value="P:monocarboxylic acid biosynthetic process"/>
    <property type="evidence" value="ECO:0007669"/>
    <property type="project" value="UniProtKB-ARBA"/>
</dbReference>
<dbReference type="RefSeq" id="WP_141482873.1">
    <property type="nucleotide sequence ID" value="NZ_VICD02000243.1"/>
</dbReference>
<dbReference type="Pfam" id="PF13193">
    <property type="entry name" value="AMP-binding_C"/>
    <property type="match status" value="1"/>
</dbReference>
<evidence type="ECO:0000256" key="2">
    <source>
        <dbReference type="ARBA" id="ARBA00022553"/>
    </source>
</evidence>
<evidence type="ECO:0000313" key="5">
    <source>
        <dbReference type="Proteomes" id="UP000320431"/>
    </source>
</evidence>
<dbReference type="PROSITE" id="PS50075">
    <property type="entry name" value="CARRIER"/>
    <property type="match status" value="1"/>
</dbReference>
<name>A0A508A7C7_9GAMM</name>
<dbReference type="Pfam" id="PF00975">
    <property type="entry name" value="Thioesterase"/>
    <property type="match status" value="1"/>
</dbReference>
<comment type="caution">
    <text evidence="4">The sequence shown here is derived from an EMBL/GenBank/DDBJ whole genome shotgun (WGS) entry which is preliminary data.</text>
</comment>
<dbReference type="PANTHER" id="PTHR45527:SF1">
    <property type="entry name" value="FATTY ACID SYNTHASE"/>
    <property type="match status" value="1"/>
</dbReference>
<dbReference type="InterPro" id="IPR001031">
    <property type="entry name" value="Thioesterase"/>
</dbReference>
<dbReference type="GO" id="GO:0044550">
    <property type="term" value="P:secondary metabolite biosynthetic process"/>
    <property type="evidence" value="ECO:0007669"/>
    <property type="project" value="TreeGrafter"/>
</dbReference>
<sequence>LDRPELTAERFIANPYRPGERLYRTGDRMRYRSDGQLEYLGRNDDQVKIRGFRIETGEIDAMLATLDGVDAALTVVHSDSTRGARLVSYVASSDGGADTGTWMRALRDRLPEYMIPASIQLLAGLPLSANGKIDRAALPELEPHPVVHIDPETATERALAEVWKNVLGLPAVSATASFFELGGHSLLAARLVAGVQRDMGVGLPLAEIFRRQTIREQAALIDDQGDRPLDSFKTSSDLSASGLLALAEGDGTAPLILIHPVGGDAHCYAELAAKLDYPGSIHGVQAVDDGPDDIKSMAADYLSRLKPLVRSNVWRLLGWSMGGSVAFEMARQLQEQGERVEQLILLDSFHPDLVVERKGDRIDDASVLAAMAAEMGMHYAPVSGRVGQDEAGLVRDFMRAGIAQGRLDAGIGGEEIARRLRICRRNSHALRHYRPEPYDGELFLVRAEENTHPATDLGWERTASVVRVNNVGGNHGSMLRQPHVDELAAALSRRLRSGARSTSSVHETKGEVQEHGH</sequence>